<dbReference type="PROSITE" id="PS51975">
    <property type="entry name" value="RNASE_H_2"/>
    <property type="match status" value="1"/>
</dbReference>
<evidence type="ECO:0000256" key="3">
    <source>
        <dbReference type="ARBA" id="ARBA00004065"/>
    </source>
</evidence>
<keyword evidence="13 14" id="KW-0464">Manganese</keyword>
<evidence type="ECO:0000256" key="2">
    <source>
        <dbReference type="ARBA" id="ARBA00001946"/>
    </source>
</evidence>
<evidence type="ECO:0000256" key="7">
    <source>
        <dbReference type="ARBA" id="ARBA00019179"/>
    </source>
</evidence>
<evidence type="ECO:0000256" key="11">
    <source>
        <dbReference type="ARBA" id="ARBA00022759"/>
    </source>
</evidence>
<comment type="caution">
    <text evidence="18">The sequence shown here is derived from an EMBL/GenBank/DDBJ whole genome shotgun (WGS) entry which is preliminary data.</text>
</comment>
<comment type="cofactor">
    <cofactor evidence="14 15">
        <name>Mn(2+)</name>
        <dbReference type="ChEBI" id="CHEBI:29035"/>
    </cofactor>
    <cofactor evidence="14 15">
        <name>Mg(2+)</name>
        <dbReference type="ChEBI" id="CHEBI:18420"/>
    </cofactor>
    <text evidence="14 15">Manganese or magnesium. Binds 1 divalent metal ion per monomer in the absence of substrate. May bind a second metal ion after substrate binding.</text>
</comment>
<dbReference type="FunFam" id="3.30.420.10:FF:000006">
    <property type="entry name" value="Ribonuclease HII"/>
    <property type="match status" value="1"/>
</dbReference>
<dbReference type="EMBL" id="JACHOO010000002">
    <property type="protein sequence ID" value="MBB5751975.1"/>
    <property type="molecule type" value="Genomic_DNA"/>
</dbReference>
<comment type="function">
    <text evidence="3 14 16">Endonuclease that specifically degrades the RNA of RNA-DNA hybrids.</text>
</comment>
<evidence type="ECO:0000256" key="8">
    <source>
        <dbReference type="ARBA" id="ARBA00022490"/>
    </source>
</evidence>
<reference evidence="18 19" key="1">
    <citation type="submission" date="2020-08" db="EMBL/GenBank/DDBJ databases">
        <title>Genomic Encyclopedia of Type Strains, Phase IV (KMG-IV): sequencing the most valuable type-strain genomes for metagenomic binning, comparative biology and taxonomic classification.</title>
        <authorList>
            <person name="Goeker M."/>
        </authorList>
    </citation>
    <scope>NUCLEOTIDE SEQUENCE [LARGE SCALE GENOMIC DNA]</scope>
    <source>
        <strain evidence="18 19">DSM 16268</strain>
    </source>
</reference>
<dbReference type="AlphaFoldDB" id="A0A7W9FJY6"/>
<dbReference type="EC" id="3.1.26.4" evidence="6 14"/>
<dbReference type="GO" id="GO:0006298">
    <property type="term" value="P:mismatch repair"/>
    <property type="evidence" value="ECO:0007669"/>
    <property type="project" value="TreeGrafter"/>
</dbReference>
<sequence>MARRPSDSTPLLPLPEAPDDAFERRLRRDGRQWVAGVDEAGRGPLAGPVVAAAVVLPKSFRPKGLDDSKKVAPEARARLYEEIVEAACVSVAIASVARIDTMNILRASLWAMSRAIAGLSRPADHVLVDGNMLPPGLACPADALVAGDARSVSIAAASIVAKVTRDRLMAAAGARFPGYGFERHMGYGTPEHLAALGARGVCALHRRSFAPVRAALGLDRAAASEAQSSLLLATA</sequence>
<dbReference type="InterPro" id="IPR022898">
    <property type="entry name" value="RNase_HII"/>
</dbReference>
<dbReference type="PANTHER" id="PTHR10954:SF18">
    <property type="entry name" value="RIBONUCLEASE HII"/>
    <property type="match status" value="1"/>
</dbReference>
<dbReference type="GO" id="GO:0005737">
    <property type="term" value="C:cytoplasm"/>
    <property type="evidence" value="ECO:0007669"/>
    <property type="project" value="UniProtKB-SubCell"/>
</dbReference>
<evidence type="ECO:0000313" key="19">
    <source>
        <dbReference type="Proteomes" id="UP000523821"/>
    </source>
</evidence>
<evidence type="ECO:0000256" key="6">
    <source>
        <dbReference type="ARBA" id="ARBA00012180"/>
    </source>
</evidence>
<name>A0A7W9FJY6_9HYPH</name>
<keyword evidence="9 14" id="KW-0540">Nuclease</keyword>
<comment type="catalytic activity">
    <reaction evidence="1 14 15 16">
        <text>Endonucleolytic cleavage to 5'-phosphomonoester.</text>
        <dbReference type="EC" id="3.1.26.4"/>
    </reaction>
</comment>
<evidence type="ECO:0000256" key="10">
    <source>
        <dbReference type="ARBA" id="ARBA00022723"/>
    </source>
</evidence>
<dbReference type="InterPro" id="IPR012337">
    <property type="entry name" value="RNaseH-like_sf"/>
</dbReference>
<accession>A0A7W9FJY6</accession>
<feature type="domain" description="RNase H type-2" evidence="17">
    <location>
        <begin position="32"/>
        <end position="221"/>
    </location>
</feature>
<protein>
    <recommendedName>
        <fullName evidence="7 14">Ribonuclease HII</fullName>
        <shortName evidence="14">RNase HII</shortName>
        <ecNumber evidence="6 14">3.1.26.4</ecNumber>
    </recommendedName>
</protein>
<dbReference type="GO" id="GO:0043137">
    <property type="term" value="P:DNA replication, removal of RNA primer"/>
    <property type="evidence" value="ECO:0007669"/>
    <property type="project" value="TreeGrafter"/>
</dbReference>
<keyword evidence="12 14" id="KW-0378">Hydrolase</keyword>
<keyword evidence="11 14" id="KW-0255">Endonuclease</keyword>
<evidence type="ECO:0000256" key="9">
    <source>
        <dbReference type="ARBA" id="ARBA00022722"/>
    </source>
</evidence>
<feature type="binding site" evidence="14 15">
    <location>
        <position position="38"/>
    </location>
    <ligand>
        <name>a divalent metal cation</name>
        <dbReference type="ChEBI" id="CHEBI:60240"/>
    </ligand>
</feature>
<dbReference type="GO" id="GO:0032299">
    <property type="term" value="C:ribonuclease H2 complex"/>
    <property type="evidence" value="ECO:0007669"/>
    <property type="project" value="TreeGrafter"/>
</dbReference>
<feature type="binding site" evidence="14 15">
    <location>
        <position position="39"/>
    </location>
    <ligand>
        <name>a divalent metal cation</name>
        <dbReference type="ChEBI" id="CHEBI:60240"/>
    </ligand>
</feature>
<evidence type="ECO:0000256" key="4">
    <source>
        <dbReference type="ARBA" id="ARBA00004496"/>
    </source>
</evidence>
<comment type="similarity">
    <text evidence="5 14 16">Belongs to the RNase HII family.</text>
</comment>
<evidence type="ECO:0000256" key="15">
    <source>
        <dbReference type="PROSITE-ProRule" id="PRU01319"/>
    </source>
</evidence>
<dbReference type="GO" id="GO:0004523">
    <property type="term" value="F:RNA-DNA hybrid ribonuclease activity"/>
    <property type="evidence" value="ECO:0007669"/>
    <property type="project" value="UniProtKB-UniRule"/>
</dbReference>
<comment type="subcellular location">
    <subcellularLocation>
        <location evidence="4 14">Cytoplasm</location>
    </subcellularLocation>
</comment>
<keyword evidence="8 14" id="KW-0963">Cytoplasm</keyword>
<evidence type="ECO:0000256" key="13">
    <source>
        <dbReference type="ARBA" id="ARBA00023211"/>
    </source>
</evidence>
<dbReference type="GO" id="GO:0030145">
    <property type="term" value="F:manganese ion binding"/>
    <property type="evidence" value="ECO:0007669"/>
    <property type="project" value="UniProtKB-UniRule"/>
</dbReference>
<evidence type="ECO:0000256" key="14">
    <source>
        <dbReference type="HAMAP-Rule" id="MF_00052"/>
    </source>
</evidence>
<evidence type="ECO:0000313" key="18">
    <source>
        <dbReference type="EMBL" id="MBB5751975.1"/>
    </source>
</evidence>
<evidence type="ECO:0000256" key="5">
    <source>
        <dbReference type="ARBA" id="ARBA00007383"/>
    </source>
</evidence>
<dbReference type="RefSeq" id="WP_183853218.1">
    <property type="nucleotide sequence ID" value="NZ_JACHOO010000002.1"/>
</dbReference>
<dbReference type="Gene3D" id="3.30.420.10">
    <property type="entry name" value="Ribonuclease H-like superfamily/Ribonuclease H"/>
    <property type="match status" value="1"/>
</dbReference>
<dbReference type="NCBIfam" id="NF000594">
    <property type="entry name" value="PRK00015.1-1"/>
    <property type="match status" value="1"/>
</dbReference>
<evidence type="ECO:0000256" key="16">
    <source>
        <dbReference type="RuleBase" id="RU003515"/>
    </source>
</evidence>
<dbReference type="GO" id="GO:0003723">
    <property type="term" value="F:RNA binding"/>
    <property type="evidence" value="ECO:0007669"/>
    <property type="project" value="UniProtKB-UniRule"/>
</dbReference>
<organism evidence="18 19">
    <name type="scientific">Prosthecomicrobium pneumaticum</name>
    <dbReference type="NCBI Taxonomy" id="81895"/>
    <lineage>
        <taxon>Bacteria</taxon>
        <taxon>Pseudomonadati</taxon>
        <taxon>Pseudomonadota</taxon>
        <taxon>Alphaproteobacteria</taxon>
        <taxon>Hyphomicrobiales</taxon>
        <taxon>Kaistiaceae</taxon>
        <taxon>Prosthecomicrobium</taxon>
    </lineage>
</organism>
<keyword evidence="10 14" id="KW-0479">Metal-binding</keyword>
<dbReference type="InterPro" id="IPR036397">
    <property type="entry name" value="RNaseH_sf"/>
</dbReference>
<feature type="binding site" evidence="14 15">
    <location>
        <position position="129"/>
    </location>
    <ligand>
        <name>a divalent metal cation</name>
        <dbReference type="ChEBI" id="CHEBI:60240"/>
    </ligand>
</feature>
<dbReference type="HAMAP" id="MF_00052_B">
    <property type="entry name" value="RNase_HII_B"/>
    <property type="match status" value="1"/>
</dbReference>
<dbReference type="CDD" id="cd07182">
    <property type="entry name" value="RNase_HII_bacteria_HII_like"/>
    <property type="match status" value="1"/>
</dbReference>
<gene>
    <name evidence="14" type="primary">rnhB</name>
    <name evidence="18" type="ORF">GGQ63_001027</name>
</gene>
<dbReference type="Pfam" id="PF01351">
    <property type="entry name" value="RNase_HII"/>
    <property type="match status" value="1"/>
</dbReference>
<evidence type="ECO:0000256" key="12">
    <source>
        <dbReference type="ARBA" id="ARBA00022801"/>
    </source>
</evidence>
<proteinExistence type="inferred from homology"/>
<dbReference type="Proteomes" id="UP000523821">
    <property type="component" value="Unassembled WGS sequence"/>
</dbReference>
<dbReference type="PANTHER" id="PTHR10954">
    <property type="entry name" value="RIBONUCLEASE H2 SUBUNIT A"/>
    <property type="match status" value="1"/>
</dbReference>
<dbReference type="NCBIfam" id="NF000595">
    <property type="entry name" value="PRK00015.1-3"/>
    <property type="match status" value="1"/>
</dbReference>
<evidence type="ECO:0000259" key="17">
    <source>
        <dbReference type="PROSITE" id="PS51975"/>
    </source>
</evidence>
<evidence type="ECO:0000256" key="1">
    <source>
        <dbReference type="ARBA" id="ARBA00000077"/>
    </source>
</evidence>
<dbReference type="InterPro" id="IPR024567">
    <property type="entry name" value="RNase_HII/HIII_dom"/>
</dbReference>
<dbReference type="SUPFAM" id="SSF53098">
    <property type="entry name" value="Ribonuclease H-like"/>
    <property type="match status" value="1"/>
</dbReference>
<keyword evidence="19" id="KW-1185">Reference proteome</keyword>
<dbReference type="InterPro" id="IPR001352">
    <property type="entry name" value="RNase_HII/HIII"/>
</dbReference>
<comment type="cofactor">
    <cofactor evidence="2">
        <name>Mg(2+)</name>
        <dbReference type="ChEBI" id="CHEBI:18420"/>
    </cofactor>
</comment>